<evidence type="ECO:0000313" key="2">
    <source>
        <dbReference type="Proteomes" id="UP001597520"/>
    </source>
</evidence>
<proteinExistence type="predicted"/>
<name>A0ABW5T0N1_9BACI</name>
<dbReference type="Proteomes" id="UP001597520">
    <property type="component" value="Unassembled WGS sequence"/>
</dbReference>
<reference evidence="2" key="1">
    <citation type="journal article" date="2019" name="Int. J. Syst. Evol. Microbiol.">
        <title>The Global Catalogue of Microorganisms (GCM) 10K type strain sequencing project: providing services to taxonomists for standard genome sequencing and annotation.</title>
        <authorList>
            <consortium name="The Broad Institute Genomics Platform"/>
            <consortium name="The Broad Institute Genome Sequencing Center for Infectious Disease"/>
            <person name="Wu L."/>
            <person name="Ma J."/>
        </authorList>
    </citation>
    <scope>NUCLEOTIDE SEQUENCE [LARGE SCALE GENOMIC DNA]</scope>
    <source>
        <strain evidence="2">KCTC 33792</strain>
    </source>
</reference>
<evidence type="ECO:0000313" key="1">
    <source>
        <dbReference type="EMBL" id="MFD2705552.1"/>
    </source>
</evidence>
<dbReference type="EMBL" id="JBHUML010000002">
    <property type="protein sequence ID" value="MFD2705552.1"/>
    <property type="molecule type" value="Genomic_DNA"/>
</dbReference>
<gene>
    <name evidence="1" type="ORF">ACFSUB_08730</name>
</gene>
<accession>A0ABW5T0N1</accession>
<dbReference type="RefSeq" id="WP_380712794.1">
    <property type="nucleotide sequence ID" value="NZ_JBHUML010000002.1"/>
</dbReference>
<sequence length="263" mass="30822">MLIVLDETIGFSSLPFQVENDISYVIKPAKTKKPNQTFEEYVKDQSSTVFSKNLRFSPYSMEDEIEFFSNVFQHDSTADLVIYFYDPSYTNHPVIRRVQNVFQPDRKLYPLPAALNRAETLFIMNQLVKKKEQFSTIGLTYQELRQHIKSWTAGASGWVFTPNIKSIFKKRTLHKVYRKKKQDMYTQVRIHDSGKLEARKKDTLYALWDDVKEDTDKSNTWVVTKATEMSLEEMPAYALKDEAFPVNVPYVQMFEPAKRHQST</sequence>
<protein>
    <submittedName>
        <fullName evidence="1">Uncharacterized protein</fullName>
    </submittedName>
</protein>
<organism evidence="1 2">
    <name type="scientific">Salibacterium lacus</name>
    <dbReference type="NCBI Taxonomy" id="1898109"/>
    <lineage>
        <taxon>Bacteria</taxon>
        <taxon>Bacillati</taxon>
        <taxon>Bacillota</taxon>
        <taxon>Bacilli</taxon>
        <taxon>Bacillales</taxon>
        <taxon>Bacillaceae</taxon>
    </lineage>
</organism>
<comment type="caution">
    <text evidence="1">The sequence shown here is derived from an EMBL/GenBank/DDBJ whole genome shotgun (WGS) entry which is preliminary data.</text>
</comment>
<keyword evidence="2" id="KW-1185">Reference proteome</keyword>